<name>A0ABQ8LJ80_LABRO</name>
<dbReference type="PANTHER" id="PTHR37984:SF7">
    <property type="entry name" value="INTEGRASE CATALYTIC DOMAIN-CONTAINING PROTEIN"/>
    <property type="match status" value="1"/>
</dbReference>
<evidence type="ECO:0000259" key="3">
    <source>
        <dbReference type="Pfam" id="PF00078"/>
    </source>
</evidence>
<accession>A0ABQ8LJ80</accession>
<dbReference type="Pfam" id="PF00078">
    <property type="entry name" value="RVT_1"/>
    <property type="match status" value="1"/>
</dbReference>
<gene>
    <name evidence="5" type="ORF">H4Q32_000198</name>
</gene>
<evidence type="ECO:0000256" key="2">
    <source>
        <dbReference type="ARBA" id="ARBA00012180"/>
    </source>
</evidence>
<dbReference type="Gene3D" id="3.10.20.370">
    <property type="match status" value="1"/>
</dbReference>
<comment type="caution">
    <text evidence="5">The sequence shown here is derived from an EMBL/GenBank/DDBJ whole genome shotgun (WGS) entry which is preliminary data.</text>
</comment>
<dbReference type="Gene3D" id="3.30.70.270">
    <property type="match status" value="1"/>
</dbReference>
<keyword evidence="6" id="KW-1185">Reference proteome</keyword>
<dbReference type="Proteomes" id="UP000830375">
    <property type="component" value="Unassembled WGS sequence"/>
</dbReference>
<dbReference type="InterPro" id="IPR043128">
    <property type="entry name" value="Rev_trsase/Diguanyl_cyclase"/>
</dbReference>
<dbReference type="InterPro" id="IPR041577">
    <property type="entry name" value="RT_RNaseH_2"/>
</dbReference>
<evidence type="ECO:0000313" key="6">
    <source>
        <dbReference type="Proteomes" id="UP000830375"/>
    </source>
</evidence>
<proteinExistence type="inferred from homology"/>
<evidence type="ECO:0000256" key="1">
    <source>
        <dbReference type="ARBA" id="ARBA00010879"/>
    </source>
</evidence>
<protein>
    <recommendedName>
        <fullName evidence="2">ribonuclease H</fullName>
        <ecNumber evidence="2">3.1.26.4</ecNumber>
    </recommendedName>
</protein>
<dbReference type="PANTHER" id="PTHR37984">
    <property type="entry name" value="PROTEIN CBG26694"/>
    <property type="match status" value="1"/>
</dbReference>
<comment type="similarity">
    <text evidence="1">Belongs to the beta type-B retroviral polymerase family. HERV class-II K(HML-2) pol subfamily.</text>
</comment>
<evidence type="ECO:0000313" key="5">
    <source>
        <dbReference type="EMBL" id="KAI2650251.1"/>
    </source>
</evidence>
<feature type="domain" description="Reverse transcriptase/retrotransposon-derived protein RNase H-like" evidence="4">
    <location>
        <begin position="328"/>
        <end position="402"/>
    </location>
</feature>
<organism evidence="5 6">
    <name type="scientific">Labeo rohita</name>
    <name type="common">Indian major carp</name>
    <name type="synonym">Cyprinus rohita</name>
    <dbReference type="NCBI Taxonomy" id="84645"/>
    <lineage>
        <taxon>Eukaryota</taxon>
        <taxon>Metazoa</taxon>
        <taxon>Chordata</taxon>
        <taxon>Craniata</taxon>
        <taxon>Vertebrata</taxon>
        <taxon>Euteleostomi</taxon>
        <taxon>Actinopterygii</taxon>
        <taxon>Neopterygii</taxon>
        <taxon>Teleostei</taxon>
        <taxon>Ostariophysi</taxon>
        <taxon>Cypriniformes</taxon>
        <taxon>Cyprinidae</taxon>
        <taxon>Labeoninae</taxon>
        <taxon>Labeonini</taxon>
        <taxon>Labeo</taxon>
    </lineage>
</organism>
<dbReference type="CDD" id="cd01647">
    <property type="entry name" value="RT_LTR"/>
    <property type="match status" value="1"/>
</dbReference>
<dbReference type="Pfam" id="PF17919">
    <property type="entry name" value="RT_RNaseH_2"/>
    <property type="match status" value="1"/>
</dbReference>
<dbReference type="SUPFAM" id="SSF56672">
    <property type="entry name" value="DNA/RNA polymerases"/>
    <property type="match status" value="1"/>
</dbReference>
<dbReference type="EMBL" id="JACTAM010000022">
    <property type="protein sequence ID" value="KAI2650251.1"/>
    <property type="molecule type" value="Genomic_DNA"/>
</dbReference>
<dbReference type="InterPro" id="IPR000477">
    <property type="entry name" value="RT_dom"/>
</dbReference>
<evidence type="ECO:0000259" key="4">
    <source>
        <dbReference type="Pfam" id="PF17919"/>
    </source>
</evidence>
<feature type="domain" description="Reverse transcriptase" evidence="3">
    <location>
        <begin position="192"/>
        <end position="292"/>
    </location>
</feature>
<dbReference type="Gene3D" id="3.10.10.10">
    <property type="entry name" value="HIV Type 1 Reverse Transcriptase, subunit A, domain 1"/>
    <property type="match status" value="1"/>
</dbReference>
<reference evidence="5 6" key="1">
    <citation type="submission" date="2022-01" db="EMBL/GenBank/DDBJ databases">
        <title>A high-quality chromosome-level genome assembly of rohu carp, Labeo rohita.</title>
        <authorList>
            <person name="Arick M.A. II"/>
            <person name="Hsu C.-Y."/>
            <person name="Magbanua Z."/>
            <person name="Pechanova O."/>
            <person name="Grover C."/>
            <person name="Miller E."/>
            <person name="Thrash A."/>
            <person name="Ezzel L."/>
            <person name="Alam S."/>
            <person name="Benzie J."/>
            <person name="Hamilton M."/>
            <person name="Karsi A."/>
            <person name="Lawrence M.L."/>
            <person name="Peterson D.G."/>
        </authorList>
    </citation>
    <scope>NUCLEOTIDE SEQUENCE [LARGE SCALE GENOMIC DNA]</scope>
    <source>
        <strain evidence="6">BAU-BD-2019</strain>
        <tissue evidence="5">Blood</tissue>
    </source>
</reference>
<dbReference type="InterPro" id="IPR043502">
    <property type="entry name" value="DNA/RNA_pol_sf"/>
</dbReference>
<sequence>MWVVANKPPFKLHLGLNEAVDMQIDMSLAVSLFPSVSNCADMGWHTNLCMAGTIVNFKLDTGAEVNIIPKKVIDRLQISVNIQKTNMVLVSIGYSPAGETGMHAVGSHKKSETLIPSPPTTKTELLRRYASVFQGLGQFPGLHHIHTDPNVPPVIHGCRKIPYAVHDRLRETLAELVNRGVISKVSKPTPWIKLDEESADLCAFNTPWGRYHFHRMPFGIKSASKVFQRLNSESFGDIEGVFMVADDMIIAAATKAEHDAIIEKMMNRAESLNIKFNKDKLQYMVNEVTYLGPVITSDGVKSDESKAVAKERYHLAMASQTADSTRPAETAITTALILRHFDPKDASKGGLGATLMQKQQPIAYTSRALSAGEKNYAQIEKELLAIVFALRKFHQYVYGNPISSQSNQMLIADTLSRAYIPSDGTENLDLSEVKKLNEAIHCMVEACSSCQQSLPENLKEPLISHTVPE</sequence>
<dbReference type="InterPro" id="IPR050951">
    <property type="entry name" value="Retrovirus_Pol_polyprotein"/>
</dbReference>
<dbReference type="EC" id="3.1.26.4" evidence="2"/>